<evidence type="ECO:0000313" key="1">
    <source>
        <dbReference type="EMBL" id="SNY84045.1"/>
    </source>
</evidence>
<protein>
    <submittedName>
        <fullName evidence="1">Uncharacterized protein</fullName>
    </submittedName>
</protein>
<reference evidence="1 2" key="1">
    <citation type="submission" date="2017-09" db="EMBL/GenBank/DDBJ databases">
        <authorList>
            <person name="Ehlers B."/>
            <person name="Leendertz F.H."/>
        </authorList>
    </citation>
    <scope>NUCLEOTIDE SEQUENCE [LARGE SCALE GENOMIC DNA]</scope>
    <source>
        <strain evidence="1 2">DSM 45537</strain>
    </source>
</reference>
<keyword evidence="2" id="KW-1185">Reference proteome</keyword>
<sequence length="86" mass="9250">MAAGQPRIDWNIEAFAQIRRLEGVKKALYELAKKGANAAGDGFVARAGDRPTRARAAVIAATIRARHANARDHTLLGPVVDAMRES</sequence>
<evidence type="ECO:0000313" key="2">
    <source>
        <dbReference type="Proteomes" id="UP000219565"/>
    </source>
</evidence>
<proteinExistence type="predicted"/>
<dbReference type="AlphaFoldDB" id="A0A285LGH6"/>
<dbReference type="OrthoDB" id="9988392at2"/>
<dbReference type="EMBL" id="OBEG01000003">
    <property type="protein sequence ID" value="SNY84045.1"/>
    <property type="molecule type" value="Genomic_DNA"/>
</dbReference>
<organism evidence="1 2">
    <name type="scientific">Nocardia amikacinitolerans</name>
    <dbReference type="NCBI Taxonomy" id="756689"/>
    <lineage>
        <taxon>Bacteria</taxon>
        <taxon>Bacillati</taxon>
        <taxon>Actinomycetota</taxon>
        <taxon>Actinomycetes</taxon>
        <taxon>Mycobacteriales</taxon>
        <taxon>Nocardiaceae</taxon>
        <taxon>Nocardia</taxon>
    </lineage>
</organism>
<dbReference type="Proteomes" id="UP000219565">
    <property type="component" value="Unassembled WGS sequence"/>
</dbReference>
<dbReference type="RefSeq" id="WP_097245830.1">
    <property type="nucleotide sequence ID" value="NZ_OBEG01000003.1"/>
</dbReference>
<gene>
    <name evidence="1" type="ORF">SAMN04244553_3591</name>
</gene>
<accession>A0A285LGH6</accession>
<name>A0A285LGH6_9NOCA</name>